<comment type="caution">
    <text evidence="1">The sequence shown here is derived from an EMBL/GenBank/DDBJ whole genome shotgun (WGS) entry which is preliminary data.</text>
</comment>
<reference evidence="1" key="1">
    <citation type="submission" date="2023-11" db="EMBL/GenBank/DDBJ databases">
        <authorList>
            <person name="De Vega J J."/>
            <person name="De Vega J J."/>
        </authorList>
    </citation>
    <scope>NUCLEOTIDE SEQUENCE</scope>
</reference>
<organism evidence="1 2">
    <name type="scientific">Mycena citricolor</name>
    <dbReference type="NCBI Taxonomy" id="2018698"/>
    <lineage>
        <taxon>Eukaryota</taxon>
        <taxon>Fungi</taxon>
        <taxon>Dikarya</taxon>
        <taxon>Basidiomycota</taxon>
        <taxon>Agaricomycotina</taxon>
        <taxon>Agaricomycetes</taxon>
        <taxon>Agaricomycetidae</taxon>
        <taxon>Agaricales</taxon>
        <taxon>Marasmiineae</taxon>
        <taxon>Mycenaceae</taxon>
        <taxon>Mycena</taxon>
    </lineage>
</organism>
<evidence type="ECO:0000313" key="1">
    <source>
        <dbReference type="EMBL" id="CAK5279222.1"/>
    </source>
</evidence>
<gene>
    <name evidence="1" type="ORF">MYCIT1_LOCUS29100</name>
</gene>
<name>A0AAD2K4Z4_9AGAR</name>
<proteinExistence type="predicted"/>
<evidence type="ECO:0000313" key="2">
    <source>
        <dbReference type="Proteomes" id="UP001295794"/>
    </source>
</evidence>
<dbReference type="EMBL" id="CAVNYO010000435">
    <property type="protein sequence ID" value="CAK5279222.1"/>
    <property type="molecule type" value="Genomic_DNA"/>
</dbReference>
<dbReference type="AlphaFoldDB" id="A0AAD2K4Z4"/>
<accession>A0AAD2K4Z4</accession>
<protein>
    <submittedName>
        <fullName evidence="1">Uncharacterized protein</fullName>
    </submittedName>
</protein>
<keyword evidence="2" id="KW-1185">Reference proteome</keyword>
<dbReference type="Proteomes" id="UP001295794">
    <property type="component" value="Unassembled WGS sequence"/>
</dbReference>
<feature type="non-terminal residue" evidence="1">
    <location>
        <position position="1"/>
    </location>
</feature>
<sequence>IRRSWMRNECLDFPILRYAPVDAFISSMTCQFRALAAPRDCFSLRGRKSGLTSWHCQHCDGFPSWNLRLGSDSFSVKHACLSGLRIHWKGSSRNVTSPAHRYDLLAC</sequence>